<reference evidence="1" key="1">
    <citation type="journal article" date="2014" name="Genome Announc.">
        <title>Genome sequence of the yeast Cyberlindnera fabianii (Hansenula fabianii).</title>
        <authorList>
            <person name="Freel K.C."/>
            <person name="Sarilar V."/>
            <person name="Neuveglise C."/>
            <person name="Devillers H."/>
            <person name="Friedrich A."/>
            <person name="Schacherer J."/>
        </authorList>
    </citation>
    <scope>NUCLEOTIDE SEQUENCE</scope>
    <source>
        <strain evidence="1">YJS4271</strain>
    </source>
</reference>
<dbReference type="Pfam" id="PF10448">
    <property type="entry name" value="POC3_POC4"/>
    <property type="match status" value="1"/>
</dbReference>
<name>A0A061BFA6_CYBFA</name>
<dbReference type="AlphaFoldDB" id="A0A061BFA6"/>
<dbReference type="EMBL" id="LK052904">
    <property type="protein sequence ID" value="CDR45661.1"/>
    <property type="molecule type" value="Genomic_DNA"/>
</dbReference>
<dbReference type="VEuPathDB" id="FungiDB:BON22_0966"/>
<protein>
    <submittedName>
        <fullName evidence="1">CYFA0S19e01508g1_1</fullName>
    </submittedName>
</protein>
<organism evidence="1">
    <name type="scientific">Cyberlindnera fabianii</name>
    <name type="common">Yeast</name>
    <name type="synonym">Hansenula fabianii</name>
    <dbReference type="NCBI Taxonomy" id="36022"/>
    <lineage>
        <taxon>Eukaryota</taxon>
        <taxon>Fungi</taxon>
        <taxon>Dikarya</taxon>
        <taxon>Ascomycota</taxon>
        <taxon>Saccharomycotina</taxon>
        <taxon>Saccharomycetes</taxon>
        <taxon>Phaffomycetales</taxon>
        <taxon>Phaffomycetaceae</taxon>
        <taxon>Cyberlindnera</taxon>
    </lineage>
</organism>
<evidence type="ECO:0000313" key="1">
    <source>
        <dbReference type="EMBL" id="CDR45661.1"/>
    </source>
</evidence>
<dbReference type="OrthoDB" id="3980246at2759"/>
<dbReference type="InterPro" id="IPR018854">
    <property type="entry name" value="Psome_chaperone_3/4"/>
</dbReference>
<dbReference type="Gene3D" id="3.30.230.90">
    <property type="match status" value="1"/>
</dbReference>
<proteinExistence type="predicted"/>
<gene>
    <name evidence="1" type="ORF">CYFA0S_19e01508g</name>
</gene>
<dbReference type="PhylomeDB" id="A0A061BFA6"/>
<dbReference type="InterPro" id="IPR053720">
    <property type="entry name" value="Psm_Assembly_Chaperone"/>
</dbReference>
<accession>A0A061BFA6</accession>
<sequence>MSLNATKTITEVLQGREISVQSVDFADKHLLFVRVDGEADTTFDVKAPDANTMLQLQLGGQSAAEDFTCEKTCLIGQNTNLKLGIAVNQIAKLLYTNSESRNLVISISSKLFASPSSGNEFETLVDLLQLVKRVIT</sequence>